<reference evidence="2" key="1">
    <citation type="submission" date="2014-03" db="EMBL/GenBank/DDBJ databases">
        <title>The Genome Sequence of Puccinia striiformis f. sp. tritici PST-78.</title>
        <authorList>
            <consortium name="The Broad Institute Genome Sequencing Platform"/>
            <person name="Cuomo C."/>
            <person name="Hulbert S."/>
            <person name="Chen X."/>
            <person name="Walker B."/>
            <person name="Young S.K."/>
            <person name="Zeng Q."/>
            <person name="Gargeya S."/>
            <person name="Fitzgerald M."/>
            <person name="Haas B."/>
            <person name="Abouelleil A."/>
            <person name="Alvarado L."/>
            <person name="Arachchi H.M."/>
            <person name="Berlin A.M."/>
            <person name="Chapman S.B."/>
            <person name="Goldberg J."/>
            <person name="Griggs A."/>
            <person name="Gujja S."/>
            <person name="Hansen M."/>
            <person name="Howarth C."/>
            <person name="Imamovic A."/>
            <person name="Larimer J."/>
            <person name="McCowan C."/>
            <person name="Montmayeur A."/>
            <person name="Murphy C."/>
            <person name="Neiman D."/>
            <person name="Pearson M."/>
            <person name="Priest M."/>
            <person name="Roberts A."/>
            <person name="Saif S."/>
            <person name="Shea T."/>
            <person name="Sisk P."/>
            <person name="Sykes S."/>
            <person name="Wortman J."/>
            <person name="Nusbaum C."/>
            <person name="Birren B."/>
        </authorList>
    </citation>
    <scope>NUCLEOTIDE SEQUENCE [LARGE SCALE GENOMIC DNA]</scope>
    <source>
        <strain evidence="2">race PST-78</strain>
    </source>
</reference>
<dbReference type="Proteomes" id="UP000054564">
    <property type="component" value="Unassembled WGS sequence"/>
</dbReference>
<accession>A0A0L0UTM4</accession>
<gene>
    <name evidence="1" type="ORF">PSTG_16126</name>
</gene>
<dbReference type="AlphaFoldDB" id="A0A0L0UTM4"/>
<comment type="caution">
    <text evidence="1">The sequence shown here is derived from an EMBL/GenBank/DDBJ whole genome shotgun (WGS) entry which is preliminary data.</text>
</comment>
<sequence>MPANHKVAGFTSHAGTKFCTWCDVTLDSLSKLKLSTPRTKESHLEQAKNWKEADTLGIKNTLRKKSGVRWSELNLLPYRDPVNHVALGVMHNWIEGVLQHHWRIQWGFEKVQESNIQKRKYSEIEEANWETDSEEEEDDDGWIADFDLKHGSSSTLFTEKEKLTIQESILQIKIPLGMEMLAVES</sequence>
<dbReference type="STRING" id="1165861.A0A0L0UTM4"/>
<dbReference type="EMBL" id="AJIL01000257">
    <property type="protein sequence ID" value="KNE90422.1"/>
    <property type="molecule type" value="Genomic_DNA"/>
</dbReference>
<dbReference type="OrthoDB" id="2506909at2759"/>
<organism evidence="1 2">
    <name type="scientific">Puccinia striiformis f. sp. tritici PST-78</name>
    <dbReference type="NCBI Taxonomy" id="1165861"/>
    <lineage>
        <taxon>Eukaryota</taxon>
        <taxon>Fungi</taxon>
        <taxon>Dikarya</taxon>
        <taxon>Basidiomycota</taxon>
        <taxon>Pucciniomycotina</taxon>
        <taxon>Pucciniomycetes</taxon>
        <taxon>Pucciniales</taxon>
        <taxon>Pucciniaceae</taxon>
        <taxon>Puccinia</taxon>
    </lineage>
</organism>
<evidence type="ECO:0000313" key="1">
    <source>
        <dbReference type="EMBL" id="KNE90422.1"/>
    </source>
</evidence>
<evidence type="ECO:0000313" key="2">
    <source>
        <dbReference type="Proteomes" id="UP000054564"/>
    </source>
</evidence>
<keyword evidence="2" id="KW-1185">Reference proteome</keyword>
<proteinExistence type="predicted"/>
<protein>
    <submittedName>
        <fullName evidence="1">Uncharacterized protein</fullName>
    </submittedName>
</protein>
<name>A0A0L0UTM4_9BASI</name>